<organism evidence="1 2">
    <name type="scientific">Rangifer tarandus platyrhynchus</name>
    <name type="common">Svalbard reindeer</name>
    <dbReference type="NCBI Taxonomy" id="3082113"/>
    <lineage>
        <taxon>Eukaryota</taxon>
        <taxon>Metazoa</taxon>
        <taxon>Chordata</taxon>
        <taxon>Craniata</taxon>
        <taxon>Vertebrata</taxon>
        <taxon>Euteleostomi</taxon>
        <taxon>Mammalia</taxon>
        <taxon>Eutheria</taxon>
        <taxon>Laurasiatheria</taxon>
        <taxon>Artiodactyla</taxon>
        <taxon>Ruminantia</taxon>
        <taxon>Pecora</taxon>
        <taxon>Cervidae</taxon>
        <taxon>Odocoileinae</taxon>
        <taxon>Rangifer</taxon>
    </lineage>
</organism>
<keyword evidence="2" id="KW-1185">Reference proteome</keyword>
<evidence type="ECO:0000313" key="1">
    <source>
        <dbReference type="EMBL" id="CAI9155117.1"/>
    </source>
</evidence>
<sequence>MKAFPHSLYSGILSCENPHKMSEKSCHKSCTHILCTQSMTVFGVGNVTWNKSRADTRYFPTFFAFIRLLSVNVLLLHSLTTPVVLLSINPHVLTRAHPREKGTSMFVKAIPHFFHLQRFLPA</sequence>
<name>A0ABN8Y0J3_RANTA</name>
<protein>
    <submittedName>
        <fullName evidence="1">Uncharacterized protein</fullName>
    </submittedName>
</protein>
<evidence type="ECO:0000313" key="2">
    <source>
        <dbReference type="Proteomes" id="UP001176941"/>
    </source>
</evidence>
<accession>A0ABN8Y0J3</accession>
<dbReference type="EMBL" id="OX459948">
    <property type="protein sequence ID" value="CAI9155117.1"/>
    <property type="molecule type" value="Genomic_DNA"/>
</dbReference>
<dbReference type="PROSITE" id="PS51257">
    <property type="entry name" value="PROKAR_LIPOPROTEIN"/>
    <property type="match status" value="1"/>
</dbReference>
<dbReference type="Proteomes" id="UP001176941">
    <property type="component" value="Chromosome 12"/>
</dbReference>
<gene>
    <name evidence="1" type="ORF">MRATA1EN1_LOCUS4079</name>
</gene>
<proteinExistence type="predicted"/>
<reference evidence="1" key="1">
    <citation type="submission" date="2023-04" db="EMBL/GenBank/DDBJ databases">
        <authorList>
            <consortium name="ELIXIR-Norway"/>
        </authorList>
    </citation>
    <scope>NUCLEOTIDE SEQUENCE [LARGE SCALE GENOMIC DNA]</scope>
</reference>